<evidence type="ECO:0000259" key="1">
    <source>
        <dbReference type="PROSITE" id="PS50994"/>
    </source>
</evidence>
<dbReference type="PROSITE" id="PS50994">
    <property type="entry name" value="INTEGRASE"/>
    <property type="match status" value="1"/>
</dbReference>
<dbReference type="EMBL" id="LVLJ01000445">
    <property type="protein sequence ID" value="OAE34205.1"/>
    <property type="molecule type" value="Genomic_DNA"/>
</dbReference>
<sequence length="227" mass="25696">MVENETHLKVKQLRSDNGGEYELGEFKKFYGLNGICLESTPLGTPQFNDIAERKNMFLTKRARSMRIHASLPKMFWADALDVKNAFLHGYLDEEIYMKQPVGFIVKGKEDMYIGRVLERFNMHGAKAVSTILGSHFKLSQGQSSKIDAEREYMAKVQYTSAIGSLMYAMVNTRLDFAHAMGVMSKFASNPDFAGDQDTRRSITNDVYTMGSTTLAFMLEEMIGVELH</sequence>
<evidence type="ECO:0000313" key="3">
    <source>
        <dbReference type="Proteomes" id="UP000077202"/>
    </source>
</evidence>
<dbReference type="InterPro" id="IPR036397">
    <property type="entry name" value="RNaseH_sf"/>
</dbReference>
<dbReference type="GO" id="GO:0003676">
    <property type="term" value="F:nucleic acid binding"/>
    <property type="evidence" value="ECO:0007669"/>
    <property type="project" value="InterPro"/>
</dbReference>
<accession>A0A176WNZ7</accession>
<evidence type="ECO:0000313" key="2">
    <source>
        <dbReference type="EMBL" id="OAE34205.1"/>
    </source>
</evidence>
<comment type="caution">
    <text evidence="2">The sequence shown here is derived from an EMBL/GenBank/DDBJ whole genome shotgun (WGS) entry which is preliminary data.</text>
</comment>
<dbReference type="InterPro" id="IPR039537">
    <property type="entry name" value="Retrotran_Ty1/copia-like"/>
</dbReference>
<protein>
    <recommendedName>
        <fullName evidence="1">Integrase catalytic domain-containing protein</fullName>
    </recommendedName>
</protein>
<dbReference type="Proteomes" id="UP000077202">
    <property type="component" value="Unassembled WGS sequence"/>
</dbReference>
<keyword evidence="3" id="KW-1185">Reference proteome</keyword>
<gene>
    <name evidence="2" type="ORF">AXG93_1593s1640</name>
</gene>
<dbReference type="SUPFAM" id="SSF53098">
    <property type="entry name" value="Ribonuclease H-like"/>
    <property type="match status" value="1"/>
</dbReference>
<dbReference type="GO" id="GO:0015074">
    <property type="term" value="P:DNA integration"/>
    <property type="evidence" value="ECO:0007669"/>
    <property type="project" value="InterPro"/>
</dbReference>
<name>A0A176WNZ7_MARPO</name>
<dbReference type="PANTHER" id="PTHR42648:SF28">
    <property type="entry name" value="TRANSPOSON-ENCODED PROTEIN WITH RIBONUCLEASE H-LIKE AND RETROVIRUS ZINC FINGER-LIKE DOMAINS"/>
    <property type="match status" value="1"/>
</dbReference>
<dbReference type="PANTHER" id="PTHR42648">
    <property type="entry name" value="TRANSPOSASE, PUTATIVE-RELATED"/>
    <property type="match status" value="1"/>
</dbReference>
<reference evidence="2" key="1">
    <citation type="submission" date="2016-03" db="EMBL/GenBank/DDBJ databases">
        <title>Mechanisms controlling the formation of the plant cell surface in tip-growing cells are functionally conserved among land plants.</title>
        <authorList>
            <person name="Honkanen S."/>
            <person name="Jones V.A."/>
            <person name="Morieri G."/>
            <person name="Champion C."/>
            <person name="Hetherington A.J."/>
            <person name="Kelly S."/>
            <person name="Saint-Marcoux D."/>
            <person name="Proust H."/>
            <person name="Prescott H."/>
            <person name="Dolan L."/>
        </authorList>
    </citation>
    <scope>NUCLEOTIDE SEQUENCE [LARGE SCALE GENOMIC DNA]</scope>
    <source>
        <tissue evidence="2">Whole gametophyte</tissue>
    </source>
</reference>
<dbReference type="Gene3D" id="3.30.420.10">
    <property type="entry name" value="Ribonuclease H-like superfamily/Ribonuclease H"/>
    <property type="match status" value="1"/>
</dbReference>
<proteinExistence type="predicted"/>
<dbReference type="InterPro" id="IPR001584">
    <property type="entry name" value="Integrase_cat-core"/>
</dbReference>
<dbReference type="InterPro" id="IPR012337">
    <property type="entry name" value="RNaseH-like_sf"/>
</dbReference>
<feature type="domain" description="Integrase catalytic" evidence="1">
    <location>
        <begin position="1"/>
        <end position="108"/>
    </location>
</feature>
<dbReference type="AlphaFoldDB" id="A0A176WNZ7"/>
<organism evidence="2 3">
    <name type="scientific">Marchantia polymorpha subsp. ruderalis</name>
    <dbReference type="NCBI Taxonomy" id="1480154"/>
    <lineage>
        <taxon>Eukaryota</taxon>
        <taxon>Viridiplantae</taxon>
        <taxon>Streptophyta</taxon>
        <taxon>Embryophyta</taxon>
        <taxon>Marchantiophyta</taxon>
        <taxon>Marchantiopsida</taxon>
        <taxon>Marchantiidae</taxon>
        <taxon>Marchantiales</taxon>
        <taxon>Marchantiaceae</taxon>
        <taxon>Marchantia</taxon>
    </lineage>
</organism>